<protein>
    <submittedName>
        <fullName evidence="4">Cysteine desulfurase</fullName>
        <ecNumber evidence="4">2.8.1.7</ecNumber>
    </submittedName>
</protein>
<evidence type="ECO:0000256" key="2">
    <source>
        <dbReference type="ARBA" id="ARBA00022898"/>
    </source>
</evidence>
<feature type="domain" description="Aminotransferase class V" evidence="3">
    <location>
        <begin position="2"/>
        <end position="360"/>
    </location>
</feature>
<evidence type="ECO:0000259" key="3">
    <source>
        <dbReference type="Pfam" id="PF00266"/>
    </source>
</evidence>
<reference evidence="5" key="1">
    <citation type="submission" date="2014-07" db="EMBL/GenBank/DDBJ databases">
        <authorList>
            <person name="Wibberg D."/>
        </authorList>
    </citation>
    <scope>NUCLEOTIDE SEQUENCE [LARGE SCALE GENOMIC DNA]</scope>
    <source>
        <strain evidence="5">DG5</strain>
    </source>
</reference>
<dbReference type="InterPro" id="IPR000192">
    <property type="entry name" value="Aminotrans_V_dom"/>
</dbReference>
<dbReference type="InterPro" id="IPR015424">
    <property type="entry name" value="PyrdxlP-dep_Trfase"/>
</dbReference>
<dbReference type="AlphaFoldDB" id="A0A078KNL7"/>
<dbReference type="InterPro" id="IPR015421">
    <property type="entry name" value="PyrdxlP-dep_Trfase_major"/>
</dbReference>
<dbReference type="HOGENOM" id="CLU_003433_0_2_9"/>
<name>A0A078KNL7_9FIRM</name>
<organism evidence="4 5">
    <name type="scientific">[Clostridium] cellulosi</name>
    <dbReference type="NCBI Taxonomy" id="29343"/>
    <lineage>
        <taxon>Bacteria</taxon>
        <taxon>Bacillati</taxon>
        <taxon>Bacillota</taxon>
        <taxon>Clostridia</taxon>
        <taxon>Eubacteriales</taxon>
        <taxon>Oscillospiraceae</taxon>
        <taxon>Oscillospiraceae incertae sedis</taxon>
    </lineage>
</organism>
<dbReference type="PIRSF" id="PIRSF005572">
    <property type="entry name" value="NifS"/>
    <property type="match status" value="1"/>
</dbReference>
<dbReference type="EMBL" id="LM995447">
    <property type="protein sequence ID" value="CDZ24078.1"/>
    <property type="molecule type" value="Genomic_DNA"/>
</dbReference>
<dbReference type="SUPFAM" id="SSF53383">
    <property type="entry name" value="PLP-dependent transferases"/>
    <property type="match status" value="1"/>
</dbReference>
<evidence type="ECO:0000313" key="5">
    <source>
        <dbReference type="Proteomes" id="UP000032431"/>
    </source>
</evidence>
<dbReference type="PATRIC" id="fig|29343.3.peg.1012"/>
<dbReference type="InterPro" id="IPR016454">
    <property type="entry name" value="Cysteine_dSase"/>
</dbReference>
<comment type="cofactor">
    <cofactor evidence="1">
        <name>pyridoxal 5'-phosphate</name>
        <dbReference type="ChEBI" id="CHEBI:597326"/>
    </cofactor>
</comment>
<dbReference type="KEGG" id="ccel:CCDG5_0959"/>
<dbReference type="Gene3D" id="3.40.640.10">
    <property type="entry name" value="Type I PLP-dependent aspartate aminotransferase-like (Major domain)"/>
    <property type="match status" value="1"/>
</dbReference>
<dbReference type="STRING" id="29343.CCDG5_0959"/>
<dbReference type="EC" id="2.8.1.7" evidence="4"/>
<dbReference type="PANTHER" id="PTHR11601">
    <property type="entry name" value="CYSTEINE DESULFURYLASE FAMILY MEMBER"/>
    <property type="match status" value="1"/>
</dbReference>
<keyword evidence="4" id="KW-0808">Transferase</keyword>
<dbReference type="PANTHER" id="PTHR11601:SF50">
    <property type="entry name" value="CYSTEINE DESULFURASE ISCS 2-RELATED"/>
    <property type="match status" value="1"/>
</dbReference>
<proteinExistence type="predicted"/>
<dbReference type="Pfam" id="PF00266">
    <property type="entry name" value="Aminotran_5"/>
    <property type="match status" value="1"/>
</dbReference>
<dbReference type="Gene3D" id="3.90.1150.10">
    <property type="entry name" value="Aspartate Aminotransferase, domain 1"/>
    <property type="match status" value="1"/>
</dbReference>
<evidence type="ECO:0000256" key="1">
    <source>
        <dbReference type="ARBA" id="ARBA00001933"/>
    </source>
</evidence>
<dbReference type="Proteomes" id="UP000032431">
    <property type="component" value="Chromosome I"/>
</dbReference>
<keyword evidence="2" id="KW-0663">Pyridoxal phosphate</keyword>
<evidence type="ECO:0000313" key="4">
    <source>
        <dbReference type="EMBL" id="CDZ24078.1"/>
    </source>
</evidence>
<accession>A0A078KNL7</accession>
<dbReference type="GO" id="GO:0031071">
    <property type="term" value="F:cysteine desulfurase activity"/>
    <property type="evidence" value="ECO:0007669"/>
    <property type="project" value="UniProtKB-EC"/>
</dbReference>
<dbReference type="InterPro" id="IPR015422">
    <property type="entry name" value="PyrdxlP-dep_Trfase_small"/>
</dbReference>
<sequence length="373" mass="40915">MIYLDYAANTPVDDSVLETYIEISKKYIANPNSPHALGKAALEELNKATRLMAQLLGVKENELIYTSGATESNNLAIKGIAGQYKKYGHHIITTPLEHSSVSGAVAYLQSKGFDIDYVDIDKNGLVDLDSLKELIRDDTILVSICMVDSEVGIKQHISEIAPIIADKPHCYFHIDATQAVGKIKVPLDGVDLMTFAPHKFYGPNGFGVLFKRENVLLEPLINGGISTTEFRSGTPVLPLIVSTAKALSIAFEKMEERYNYVSELNRMLRDALAQYPKVKINSTDESIPFILNLSIFGAKAEEFQAALSDNGICLSTKSACCAPGTLSRPVYALTKDRKAALSTLRISLSHLTTNDDINTFLACFDAIYNKLVK</sequence>
<keyword evidence="5" id="KW-1185">Reference proteome</keyword>
<dbReference type="OrthoDB" id="9808002at2"/>
<gene>
    <name evidence="4" type="ORF">CCDG5_0959</name>
</gene>